<dbReference type="Gene3D" id="2.20.70.10">
    <property type="match status" value="2"/>
</dbReference>
<evidence type="ECO:0000256" key="1">
    <source>
        <dbReference type="SAM" id="Coils"/>
    </source>
</evidence>
<feature type="compositionally biased region" description="Basic and acidic residues" evidence="2">
    <location>
        <begin position="421"/>
        <end position="434"/>
    </location>
</feature>
<feature type="region of interest" description="Disordered" evidence="2">
    <location>
        <begin position="408"/>
        <end position="451"/>
    </location>
</feature>
<feature type="compositionally biased region" description="Polar residues" evidence="2">
    <location>
        <begin position="20"/>
        <end position="39"/>
    </location>
</feature>
<reference evidence="4 5" key="1">
    <citation type="submission" date="2024-02" db="EMBL/GenBank/DDBJ databases">
        <authorList>
            <person name="Daric V."/>
            <person name="Darras S."/>
        </authorList>
    </citation>
    <scope>NUCLEOTIDE SEQUENCE [LARGE SCALE GENOMIC DNA]</scope>
</reference>
<dbReference type="PANTHER" id="PTHR46697">
    <property type="entry name" value="FORMIN-BINDING PROTEIN 4"/>
    <property type="match status" value="1"/>
</dbReference>
<feature type="compositionally biased region" description="Pro residues" evidence="2">
    <location>
        <begin position="499"/>
        <end position="537"/>
    </location>
</feature>
<keyword evidence="5" id="KW-1185">Reference proteome</keyword>
<dbReference type="InterPro" id="IPR036020">
    <property type="entry name" value="WW_dom_sf"/>
</dbReference>
<feature type="compositionally biased region" description="Polar residues" evidence="2">
    <location>
        <begin position="687"/>
        <end position="697"/>
    </location>
</feature>
<feature type="region of interest" description="Disordered" evidence="2">
    <location>
        <begin position="495"/>
        <end position="573"/>
    </location>
</feature>
<feature type="domain" description="WW" evidence="3">
    <location>
        <begin position="113"/>
        <end position="141"/>
    </location>
</feature>
<proteinExistence type="predicted"/>
<dbReference type="PROSITE" id="PS01159">
    <property type="entry name" value="WW_DOMAIN_1"/>
    <property type="match status" value="1"/>
</dbReference>
<dbReference type="InterPro" id="IPR053076">
    <property type="entry name" value="WW_domain_protein"/>
</dbReference>
<organism evidence="4 5">
    <name type="scientific">Clavelina lepadiformis</name>
    <name type="common">Light-bulb sea squirt</name>
    <name type="synonym">Ascidia lepadiformis</name>
    <dbReference type="NCBI Taxonomy" id="159417"/>
    <lineage>
        <taxon>Eukaryota</taxon>
        <taxon>Metazoa</taxon>
        <taxon>Chordata</taxon>
        <taxon>Tunicata</taxon>
        <taxon>Ascidiacea</taxon>
        <taxon>Aplousobranchia</taxon>
        <taxon>Clavelinidae</taxon>
        <taxon>Clavelina</taxon>
    </lineage>
</organism>
<dbReference type="SUPFAM" id="SSF51045">
    <property type="entry name" value="WW domain"/>
    <property type="match status" value="2"/>
</dbReference>
<feature type="coiled-coil region" evidence="1">
    <location>
        <begin position="644"/>
        <end position="675"/>
    </location>
</feature>
<feature type="compositionally biased region" description="Polar residues" evidence="2">
    <location>
        <begin position="435"/>
        <end position="447"/>
    </location>
</feature>
<evidence type="ECO:0000259" key="3">
    <source>
        <dbReference type="PROSITE" id="PS50020"/>
    </source>
</evidence>
<accession>A0ABP0FBB3</accession>
<dbReference type="Pfam" id="PF00397">
    <property type="entry name" value="WW"/>
    <property type="match status" value="1"/>
</dbReference>
<feature type="region of interest" description="Disordered" evidence="2">
    <location>
        <begin position="352"/>
        <end position="392"/>
    </location>
</feature>
<sequence>MTAMSRRRPVLQITPDKETSGFSNSKSDSGLASFGSCQENLDEQNVKSNKFASEDNLSTKQLHNNVDTKVADFLKEIDTLNNAAPEDQHPKAKLAKSKTDVEKPVSKGAWGDWEQCIDESTQHPYFWNTVTNEVTWTLPSAMSSKCKTSNKESNSSNPDERNHNLSANETLTTNTASYKIEDHDAKQAKIEACDSIDKNIKLSMHETVPMADDTNQRDQLDGEMQKTEVITCIVGNEGQLSIDNESSKCAIEKEAAMLFKKLSGFDIQKSNMPPLCNLAIETEVRFSDWKAGALSDQYFKTKLEAAVAKVKQYGENILPDGWTCQWNSQYNRYYYINGVGQTQWNFPTRKHDDVLASSTPDSDVSEKHATNAKNNHTERIQASMPVKSQHLEDKKECSTSDCNAVETDKGCTPDGEILRTSQHEGEISKAKTFDSESQSPAPTSQDYSGHGVKYSNYNLQNYYWNMTGHYGLDYTAQYGHSTGITCYDDTHQQASVAELPPPPPGEDLAPLPPSTDPPPLPPPPGEGEEFIPPPPPPAEEEAPMENTDDGTEMDISDEDDDEQQETNVVGKKTGTSTLIELSQGPVEYIPTAASKVKTNITAQMKLSDGGKSAMPSGKVKRLNKKTKRDKLLTKKTPKQMFGMVAKWQKAKQEIEEEEKRLIMESEAELDRQQDVKQRIDKWKMDQLQSGKAASNANFHPISEDWKKKVRKTNKT</sequence>
<dbReference type="PANTHER" id="PTHR46697:SF1">
    <property type="entry name" value="FORMIN-BINDING PROTEIN 4"/>
    <property type="match status" value="1"/>
</dbReference>
<comment type="caution">
    <text evidence="4">The sequence shown here is derived from an EMBL/GenBank/DDBJ whole genome shotgun (WGS) entry which is preliminary data.</text>
</comment>
<keyword evidence="1" id="KW-0175">Coiled coil</keyword>
<dbReference type="SMART" id="SM00456">
    <property type="entry name" value="WW"/>
    <property type="match status" value="2"/>
</dbReference>
<dbReference type="Proteomes" id="UP001642483">
    <property type="component" value="Unassembled WGS sequence"/>
</dbReference>
<feature type="domain" description="WW" evidence="3">
    <location>
        <begin position="316"/>
        <end position="349"/>
    </location>
</feature>
<gene>
    <name evidence="4" type="ORF">CVLEPA_LOCUS6385</name>
</gene>
<feature type="region of interest" description="Disordered" evidence="2">
    <location>
        <begin position="687"/>
        <end position="715"/>
    </location>
</feature>
<dbReference type="InterPro" id="IPR001202">
    <property type="entry name" value="WW_dom"/>
</dbReference>
<feature type="compositionally biased region" description="Polar residues" evidence="2">
    <location>
        <begin position="143"/>
        <end position="157"/>
    </location>
</feature>
<name>A0ABP0FBB3_CLALP</name>
<feature type="compositionally biased region" description="Basic residues" evidence="2">
    <location>
        <begin position="618"/>
        <end position="627"/>
    </location>
</feature>
<feature type="region of interest" description="Disordered" evidence="2">
    <location>
        <begin position="1"/>
        <end position="39"/>
    </location>
</feature>
<feature type="compositionally biased region" description="Acidic residues" evidence="2">
    <location>
        <begin position="538"/>
        <end position="564"/>
    </location>
</feature>
<protein>
    <recommendedName>
        <fullName evidence="3">WW domain-containing protein</fullName>
    </recommendedName>
</protein>
<feature type="region of interest" description="Disordered" evidence="2">
    <location>
        <begin position="143"/>
        <end position="168"/>
    </location>
</feature>
<dbReference type="EMBL" id="CAWYQH010000035">
    <property type="protein sequence ID" value="CAK8676973.1"/>
    <property type="molecule type" value="Genomic_DNA"/>
</dbReference>
<feature type="region of interest" description="Disordered" evidence="2">
    <location>
        <begin position="606"/>
        <end position="627"/>
    </location>
</feature>
<dbReference type="CDD" id="cd00201">
    <property type="entry name" value="WW"/>
    <property type="match status" value="2"/>
</dbReference>
<evidence type="ECO:0000256" key="2">
    <source>
        <dbReference type="SAM" id="MobiDB-lite"/>
    </source>
</evidence>
<evidence type="ECO:0000313" key="5">
    <source>
        <dbReference type="Proteomes" id="UP001642483"/>
    </source>
</evidence>
<dbReference type="PROSITE" id="PS50020">
    <property type="entry name" value="WW_DOMAIN_2"/>
    <property type="match status" value="2"/>
</dbReference>
<feature type="compositionally biased region" description="Basic and acidic residues" evidence="2">
    <location>
        <begin position="364"/>
        <end position="379"/>
    </location>
</feature>
<evidence type="ECO:0000313" key="4">
    <source>
        <dbReference type="EMBL" id="CAK8676973.1"/>
    </source>
</evidence>